<reference evidence="3 4" key="1">
    <citation type="submission" date="2019-06" db="EMBL/GenBank/DDBJ databases">
        <title>Sequencing the genomes of 1000 actinobacteria strains.</title>
        <authorList>
            <person name="Klenk H.-P."/>
        </authorList>
    </citation>
    <scope>NUCLEOTIDE SEQUENCE [LARGE SCALE GENOMIC DNA]</scope>
    <source>
        <strain evidence="3 4">DSM 45885</strain>
    </source>
</reference>
<dbReference type="Proteomes" id="UP000317685">
    <property type="component" value="Unassembled WGS sequence"/>
</dbReference>
<dbReference type="SUPFAM" id="SSF50998">
    <property type="entry name" value="Quinoprotein alcohol dehydrogenase-like"/>
    <property type="match status" value="1"/>
</dbReference>
<evidence type="ECO:0000313" key="4">
    <source>
        <dbReference type="Proteomes" id="UP000317685"/>
    </source>
</evidence>
<evidence type="ECO:0000256" key="1">
    <source>
        <dbReference type="SAM" id="MobiDB-lite"/>
    </source>
</evidence>
<dbReference type="EMBL" id="VIWZ01000001">
    <property type="protein sequence ID" value="TWG19885.1"/>
    <property type="molecule type" value="Genomic_DNA"/>
</dbReference>
<accession>A0A561W7N2</accession>
<keyword evidence="4" id="KW-1185">Reference proteome</keyword>
<sequence>MSDSVIDLGVLRHGPDPDPLPRPPRADGRQLRAALLALLALLTLAAAGAPPPRRAVVTLPVRSGADVLVDGDLAVVIEPTSTSNPQQRRLAAYRLPGGEPVWQLPLSAEARYWGIFPLGELLILTGYEIGPQGRDTTTIALDRATGAYRWQQPGSANRLVDGNLLLRSGGESEPSVLRVVDPCCGTVRWQLPATTAGISPRETERGVDRLILSPTDGPVEVRDATTGIVLARADLLPADGGRFGLEVLDDLLLVIDRGSGTVTAYGLDQLDRRWIRPNVTVDFALDCGLVLCLRTGSNALQALDPATGEVRWRSSRWGWAWATGDRLLANVLGGGDSPEHFVALDALTGQEVADLGRWDLYQLRQGGLLIGTRKHPDGGVLVGELDVLAGEVRVLDVMRDATGECQVIDRRLLCVNPDGTYRLWQLPD</sequence>
<dbReference type="PANTHER" id="PTHR34512:SF30">
    <property type="entry name" value="OUTER MEMBRANE PROTEIN ASSEMBLY FACTOR BAMB"/>
    <property type="match status" value="1"/>
</dbReference>
<dbReference type="PANTHER" id="PTHR34512">
    <property type="entry name" value="CELL SURFACE PROTEIN"/>
    <property type="match status" value="1"/>
</dbReference>
<dbReference type="InterPro" id="IPR011047">
    <property type="entry name" value="Quinoprotein_ADH-like_sf"/>
</dbReference>
<feature type="region of interest" description="Disordered" evidence="1">
    <location>
        <begin position="1"/>
        <end position="26"/>
    </location>
</feature>
<name>A0A561W7N2_9ACTN</name>
<protein>
    <submittedName>
        <fullName evidence="3">Putative pyrroloquinoline-quinone binding quinoprotein</fullName>
    </submittedName>
</protein>
<dbReference type="AlphaFoldDB" id="A0A561W7N2"/>
<gene>
    <name evidence="3" type="ORF">FHU34_115278</name>
</gene>
<dbReference type="Gene3D" id="2.130.10.10">
    <property type="entry name" value="YVTN repeat-like/Quinoprotein amine dehydrogenase"/>
    <property type="match status" value="2"/>
</dbReference>
<dbReference type="Pfam" id="PF13360">
    <property type="entry name" value="PQQ_2"/>
    <property type="match status" value="1"/>
</dbReference>
<evidence type="ECO:0000259" key="2">
    <source>
        <dbReference type="Pfam" id="PF13360"/>
    </source>
</evidence>
<feature type="domain" description="Pyrrolo-quinoline quinone repeat" evidence="2">
    <location>
        <begin position="89"/>
        <end position="241"/>
    </location>
</feature>
<dbReference type="InterPro" id="IPR015943">
    <property type="entry name" value="WD40/YVTN_repeat-like_dom_sf"/>
</dbReference>
<dbReference type="GeneID" id="300130732"/>
<dbReference type="RefSeq" id="WP_167524906.1">
    <property type="nucleotide sequence ID" value="NZ_VIWZ01000001.1"/>
</dbReference>
<organism evidence="3 4">
    <name type="scientific">Micromonospora taraxaci</name>
    <dbReference type="NCBI Taxonomy" id="1316803"/>
    <lineage>
        <taxon>Bacteria</taxon>
        <taxon>Bacillati</taxon>
        <taxon>Actinomycetota</taxon>
        <taxon>Actinomycetes</taxon>
        <taxon>Micromonosporales</taxon>
        <taxon>Micromonosporaceae</taxon>
        <taxon>Micromonospora</taxon>
    </lineage>
</organism>
<proteinExistence type="predicted"/>
<dbReference type="InterPro" id="IPR002372">
    <property type="entry name" value="PQQ_rpt_dom"/>
</dbReference>
<evidence type="ECO:0000313" key="3">
    <source>
        <dbReference type="EMBL" id="TWG19885.1"/>
    </source>
</evidence>
<comment type="caution">
    <text evidence="3">The sequence shown here is derived from an EMBL/GenBank/DDBJ whole genome shotgun (WGS) entry which is preliminary data.</text>
</comment>